<comment type="caution">
    <text evidence="5">The sequence shown here is derived from an EMBL/GenBank/DDBJ whole genome shotgun (WGS) entry which is preliminary data.</text>
</comment>
<evidence type="ECO:0000259" key="4">
    <source>
        <dbReference type="Pfam" id="PF01814"/>
    </source>
</evidence>
<dbReference type="GO" id="GO:0046872">
    <property type="term" value="F:metal ion binding"/>
    <property type="evidence" value="ECO:0007669"/>
    <property type="project" value="UniProtKB-KW"/>
</dbReference>
<dbReference type="InterPro" id="IPR012312">
    <property type="entry name" value="Hemerythrin-like"/>
</dbReference>
<comment type="similarity">
    <text evidence="1">Belongs to the hemerythrin family.</text>
</comment>
<dbReference type="EMBL" id="AANNSE010000004">
    <property type="protein sequence ID" value="EDP6814725.1"/>
    <property type="molecule type" value="Genomic_DNA"/>
</dbReference>
<dbReference type="AlphaFoldDB" id="A0A400BHM8"/>
<dbReference type="RefSeq" id="WP_039667809.1">
    <property type="nucleotide sequence ID" value="NZ_AP028378.1"/>
</dbReference>
<evidence type="ECO:0000313" key="6">
    <source>
        <dbReference type="Proteomes" id="UP000471322"/>
    </source>
</evidence>
<accession>A0A400BHM8</accession>
<sequence>MKNALFWSKIYSIKHSKLDEDHKRFFLFYLDLENMINEGQYDVVLLKLISNRLLDYITNHCKQEEAYMASIRYPLLESHKRAHNKLIEEFKFIISNLNNKEFVYNELLGCLKKTFLMHIVYEDSLILRFNNYCFDLNEFQFNIEDYEKIIEVFNGINSEKDFMYICSCLEKSTHKICETFHKEIIQNNLVVTCQKCGDPIVFFDMDIDNKEEMSRLKEFVMGDRNV</sequence>
<evidence type="ECO:0000256" key="1">
    <source>
        <dbReference type="ARBA" id="ARBA00010587"/>
    </source>
</evidence>
<dbReference type="SUPFAM" id="SSF47188">
    <property type="entry name" value="Hemerythrin-like"/>
    <property type="match status" value="1"/>
</dbReference>
<dbReference type="InterPro" id="IPR012827">
    <property type="entry name" value="Hemerythrin_metal-bd"/>
</dbReference>
<keyword evidence="3" id="KW-0408">Iron</keyword>
<dbReference type="CDD" id="cd12107">
    <property type="entry name" value="Hemerythrin"/>
    <property type="match status" value="1"/>
</dbReference>
<protein>
    <submittedName>
        <fullName evidence="5">Hemerythrin family protein</fullName>
    </submittedName>
</protein>
<dbReference type="GeneID" id="93004123"/>
<dbReference type="InterPro" id="IPR035938">
    <property type="entry name" value="Hemerythrin-like_sf"/>
</dbReference>
<evidence type="ECO:0000256" key="2">
    <source>
        <dbReference type="ARBA" id="ARBA00022723"/>
    </source>
</evidence>
<dbReference type="Pfam" id="PF01814">
    <property type="entry name" value="Hemerythrin"/>
    <property type="match status" value="1"/>
</dbReference>
<dbReference type="InterPro" id="IPR050669">
    <property type="entry name" value="Hemerythrin"/>
</dbReference>
<organism evidence="5 6">
    <name type="scientific">Campylobacter lari</name>
    <dbReference type="NCBI Taxonomy" id="201"/>
    <lineage>
        <taxon>Bacteria</taxon>
        <taxon>Pseudomonadati</taxon>
        <taxon>Campylobacterota</taxon>
        <taxon>Epsilonproteobacteria</taxon>
        <taxon>Campylobacterales</taxon>
        <taxon>Campylobacteraceae</taxon>
        <taxon>Campylobacter</taxon>
    </lineage>
</organism>
<dbReference type="NCBIfam" id="TIGR02481">
    <property type="entry name" value="hemeryth_dom"/>
    <property type="match status" value="1"/>
</dbReference>
<dbReference type="PANTHER" id="PTHR37164:SF1">
    <property type="entry name" value="BACTERIOHEMERYTHRIN"/>
    <property type="match status" value="1"/>
</dbReference>
<evidence type="ECO:0000256" key="3">
    <source>
        <dbReference type="ARBA" id="ARBA00023004"/>
    </source>
</evidence>
<dbReference type="Gene3D" id="1.20.120.50">
    <property type="entry name" value="Hemerythrin-like"/>
    <property type="match status" value="1"/>
</dbReference>
<gene>
    <name evidence="5" type="ORF">GL567_03950</name>
</gene>
<name>A0A400BHM8_CAMLA</name>
<evidence type="ECO:0000313" key="5">
    <source>
        <dbReference type="EMBL" id="EDP6814725.1"/>
    </source>
</evidence>
<feature type="domain" description="Hemerythrin-like" evidence="4">
    <location>
        <begin position="17"/>
        <end position="127"/>
    </location>
</feature>
<dbReference type="PANTHER" id="PTHR37164">
    <property type="entry name" value="BACTERIOHEMERYTHRIN"/>
    <property type="match status" value="1"/>
</dbReference>
<proteinExistence type="inferred from homology"/>
<dbReference type="Proteomes" id="UP000471322">
    <property type="component" value="Unassembled WGS sequence"/>
</dbReference>
<keyword evidence="2" id="KW-0479">Metal-binding</keyword>
<reference evidence="5 6" key="1">
    <citation type="submission" date="2019-11" db="EMBL/GenBank/DDBJ databases">
        <authorList>
            <consortium name="PulseNet: The National Subtyping Network for Foodborne Disease Surveillance"/>
            <person name="Tarr C.L."/>
            <person name="Trees E."/>
            <person name="Katz L.S."/>
            <person name="Carleton-Romer H.A."/>
            <person name="Stroika S."/>
            <person name="Kucerova Z."/>
            <person name="Roache K.F."/>
            <person name="Sabol A.L."/>
            <person name="Besser J."/>
            <person name="Gerner-Smidt P."/>
        </authorList>
    </citation>
    <scope>NUCLEOTIDE SEQUENCE [LARGE SCALE GENOMIC DNA]</scope>
    <source>
        <strain evidence="5 6">PNUSAC013627</strain>
    </source>
</reference>